<evidence type="ECO:0000256" key="2">
    <source>
        <dbReference type="ARBA" id="ARBA00006460"/>
    </source>
</evidence>
<evidence type="ECO:0000256" key="11">
    <source>
        <dbReference type="ARBA" id="ARBA00023125"/>
    </source>
</evidence>
<dbReference type="PANTHER" id="PTHR19376:SF37">
    <property type="entry name" value="DNA-DIRECTED RNA POLYMERASE II SUBUNIT RPB1"/>
    <property type="match status" value="1"/>
</dbReference>
<evidence type="ECO:0000256" key="5">
    <source>
        <dbReference type="ARBA" id="ARBA00022478"/>
    </source>
</evidence>
<keyword evidence="6" id="KW-0808">Transferase</keyword>
<keyword evidence="7" id="KW-0548">Nucleotidyltransferase</keyword>
<evidence type="ECO:0000256" key="10">
    <source>
        <dbReference type="ARBA" id="ARBA00022842"/>
    </source>
</evidence>
<feature type="domain" description="RNA polymerase Rpb1" evidence="15">
    <location>
        <begin position="14"/>
        <end position="220"/>
    </location>
</feature>
<evidence type="ECO:0000256" key="14">
    <source>
        <dbReference type="ARBA" id="ARBA00073930"/>
    </source>
</evidence>
<comment type="similarity">
    <text evidence="2">Belongs to the RNA polymerase beta' chain family.</text>
</comment>
<name>A0A453RXJ0_AEGTS</name>
<keyword evidence="5" id="KW-0240">DNA-directed RNA polymerase</keyword>
<dbReference type="InterPro" id="IPR044893">
    <property type="entry name" value="RNA_pol_Rpb1_clamp_domain"/>
</dbReference>
<evidence type="ECO:0000256" key="8">
    <source>
        <dbReference type="ARBA" id="ARBA00022723"/>
    </source>
</evidence>
<reference evidence="17" key="1">
    <citation type="journal article" date="2014" name="Science">
        <title>Ancient hybridizations among the ancestral genomes of bread wheat.</title>
        <authorList>
            <consortium name="International Wheat Genome Sequencing Consortium,"/>
            <person name="Marcussen T."/>
            <person name="Sandve S.R."/>
            <person name="Heier L."/>
            <person name="Spannagl M."/>
            <person name="Pfeifer M."/>
            <person name="Jakobsen K.S."/>
            <person name="Wulff B.B."/>
            <person name="Steuernagel B."/>
            <person name="Mayer K.F."/>
            <person name="Olsen O.A."/>
        </authorList>
    </citation>
    <scope>NUCLEOTIDE SEQUENCE [LARGE SCALE GENOMIC DNA]</scope>
    <source>
        <strain evidence="17">cv. AL8/78</strain>
    </source>
</reference>
<dbReference type="GO" id="GO:0003677">
    <property type="term" value="F:DNA binding"/>
    <property type="evidence" value="ECO:0007669"/>
    <property type="project" value="UniProtKB-KW"/>
</dbReference>
<evidence type="ECO:0000256" key="4">
    <source>
        <dbReference type="ARBA" id="ARBA00016625"/>
    </source>
</evidence>
<dbReference type="Proteomes" id="UP000015105">
    <property type="component" value="Chromosome 7D"/>
</dbReference>
<reference evidence="16" key="4">
    <citation type="submission" date="2019-03" db="UniProtKB">
        <authorList>
            <consortium name="EnsemblPlants"/>
        </authorList>
    </citation>
    <scope>IDENTIFICATION</scope>
</reference>
<dbReference type="InterPro" id="IPR007080">
    <property type="entry name" value="RNA_pol_Rpb1_1"/>
</dbReference>
<accession>A0A453RXJ0</accession>
<reference evidence="16" key="3">
    <citation type="journal article" date="2017" name="Nature">
        <title>Genome sequence of the progenitor of the wheat D genome Aegilops tauschii.</title>
        <authorList>
            <person name="Luo M.C."/>
            <person name="Gu Y.Q."/>
            <person name="Puiu D."/>
            <person name="Wang H."/>
            <person name="Twardziok S.O."/>
            <person name="Deal K.R."/>
            <person name="Huo N."/>
            <person name="Zhu T."/>
            <person name="Wang L."/>
            <person name="Wang Y."/>
            <person name="McGuire P.E."/>
            <person name="Liu S."/>
            <person name="Long H."/>
            <person name="Ramasamy R.K."/>
            <person name="Rodriguez J.C."/>
            <person name="Van S.L."/>
            <person name="Yuan L."/>
            <person name="Wang Z."/>
            <person name="Xia Z."/>
            <person name="Xiao L."/>
            <person name="Anderson O.D."/>
            <person name="Ouyang S."/>
            <person name="Liang Y."/>
            <person name="Zimin A.V."/>
            <person name="Pertea G."/>
            <person name="Qi P."/>
            <person name="Bennetzen J.L."/>
            <person name="Dai X."/>
            <person name="Dawson M.W."/>
            <person name="Muller H.G."/>
            <person name="Kugler K."/>
            <person name="Rivarola-Duarte L."/>
            <person name="Spannagl M."/>
            <person name="Mayer K.F.X."/>
            <person name="Lu F.H."/>
            <person name="Bevan M.W."/>
            <person name="Leroy P."/>
            <person name="Li P."/>
            <person name="You F.M."/>
            <person name="Sun Q."/>
            <person name="Liu Z."/>
            <person name="Lyons E."/>
            <person name="Wicker T."/>
            <person name="Salzberg S.L."/>
            <person name="Devos K.M."/>
            <person name="Dvorak J."/>
        </authorList>
    </citation>
    <scope>NUCLEOTIDE SEQUENCE [LARGE SCALE GENOMIC DNA]</scope>
    <source>
        <strain evidence="16">cv. AL8/78</strain>
    </source>
</reference>
<dbReference type="SUPFAM" id="SSF64484">
    <property type="entry name" value="beta and beta-prime subunits of DNA dependent RNA-polymerase"/>
    <property type="match status" value="1"/>
</dbReference>
<keyword evidence="8" id="KW-0479">Metal-binding</keyword>
<proteinExistence type="inferred from homology"/>
<keyword evidence="17" id="KW-1185">Reference proteome</keyword>
<sequence>MDARFPYSPAEVAKVKLVQFGILSPDEIRQMSVVVIEHAETMERGKAKPGGLSDPRLGTIDRKIKCDTCMAGMAECPGHFGHLELAKPMFHIGFIKTVLSIMRCVCFNCSKILADEEDTKFKQALKIRNPKNRLRRIYDACKSKKICAGGDELEVQDQQDADEPVKKRGGCGAQQPNITVDGMKMVAEFKATKKKSDDQDQLPEPVERKQILSAERVFTLSLLNSIGSKNFQLTTWLTSWFIGAGP</sequence>
<dbReference type="Pfam" id="PF04997">
    <property type="entry name" value="RNA_pol_Rpb1_1"/>
    <property type="match status" value="1"/>
</dbReference>
<dbReference type="GO" id="GO:0006351">
    <property type="term" value="P:DNA-templated transcription"/>
    <property type="evidence" value="ECO:0007669"/>
    <property type="project" value="InterPro"/>
</dbReference>
<dbReference type="GO" id="GO:0046872">
    <property type="term" value="F:metal ion binding"/>
    <property type="evidence" value="ECO:0007669"/>
    <property type="project" value="UniProtKB-KW"/>
</dbReference>
<comment type="catalytic activity">
    <reaction evidence="13">
        <text>RNA(n) + a ribonucleoside 5'-triphosphate = RNA(n+1) + diphosphate</text>
        <dbReference type="Rhea" id="RHEA:21248"/>
        <dbReference type="Rhea" id="RHEA-COMP:14527"/>
        <dbReference type="Rhea" id="RHEA-COMP:17342"/>
        <dbReference type="ChEBI" id="CHEBI:33019"/>
        <dbReference type="ChEBI" id="CHEBI:61557"/>
        <dbReference type="ChEBI" id="CHEBI:140395"/>
        <dbReference type="EC" id="2.7.7.6"/>
    </reaction>
</comment>
<dbReference type="FunFam" id="4.10.860.120:FF:000003">
    <property type="entry name" value="DNA-directed RNA polymerase subunit"/>
    <property type="match status" value="1"/>
</dbReference>
<organism evidence="16 17">
    <name type="scientific">Aegilops tauschii subsp. strangulata</name>
    <name type="common">Goatgrass</name>
    <dbReference type="NCBI Taxonomy" id="200361"/>
    <lineage>
        <taxon>Eukaryota</taxon>
        <taxon>Viridiplantae</taxon>
        <taxon>Streptophyta</taxon>
        <taxon>Embryophyta</taxon>
        <taxon>Tracheophyta</taxon>
        <taxon>Spermatophyta</taxon>
        <taxon>Magnoliopsida</taxon>
        <taxon>Liliopsida</taxon>
        <taxon>Poales</taxon>
        <taxon>Poaceae</taxon>
        <taxon>BOP clade</taxon>
        <taxon>Pooideae</taxon>
        <taxon>Triticodae</taxon>
        <taxon>Triticeae</taxon>
        <taxon>Triticinae</taxon>
        <taxon>Aegilops</taxon>
    </lineage>
</organism>
<protein>
    <recommendedName>
        <fullName evidence="4">DNA-directed RNA polymerase II subunit RPB1</fullName>
        <ecNumber evidence="3">2.7.7.6</ecNumber>
    </recommendedName>
    <alternativeName>
        <fullName evidence="14">DNA-directed RNA polymerase II subunit rpb1</fullName>
    </alternativeName>
</protein>
<reference evidence="16" key="5">
    <citation type="journal article" date="2021" name="G3 (Bethesda)">
        <title>Aegilops tauschii genome assembly Aet v5.0 features greater sequence contiguity and improved annotation.</title>
        <authorList>
            <person name="Wang L."/>
            <person name="Zhu T."/>
            <person name="Rodriguez J.C."/>
            <person name="Deal K.R."/>
            <person name="Dubcovsky J."/>
            <person name="McGuire P.E."/>
            <person name="Lux T."/>
            <person name="Spannagl M."/>
            <person name="Mayer K.F.X."/>
            <person name="Baldrich P."/>
            <person name="Meyers B.C."/>
            <person name="Huo N."/>
            <person name="Gu Y.Q."/>
            <person name="Zhou H."/>
            <person name="Devos K.M."/>
            <person name="Bennetzen J.L."/>
            <person name="Unver T."/>
            <person name="Budak H."/>
            <person name="Gulick P.J."/>
            <person name="Galiba G."/>
            <person name="Kalapos B."/>
            <person name="Nelson D.R."/>
            <person name="Li P."/>
            <person name="You F.M."/>
            <person name="Luo M.C."/>
            <person name="Dvorak J."/>
        </authorList>
    </citation>
    <scope>NUCLEOTIDE SEQUENCE [LARGE SCALE GENOMIC DNA]</scope>
    <source>
        <strain evidence="16">cv. AL8/78</strain>
    </source>
</reference>
<keyword evidence="9" id="KW-0862">Zinc</keyword>
<evidence type="ECO:0000313" key="17">
    <source>
        <dbReference type="Proteomes" id="UP000015105"/>
    </source>
</evidence>
<dbReference type="AlphaFoldDB" id="A0A453RXJ0"/>
<dbReference type="EnsemblPlants" id="AET7Gv20753400.18">
    <property type="protein sequence ID" value="AET7Gv20753400.18"/>
    <property type="gene ID" value="AET7Gv20753400"/>
</dbReference>
<evidence type="ECO:0000256" key="9">
    <source>
        <dbReference type="ARBA" id="ARBA00022833"/>
    </source>
</evidence>
<evidence type="ECO:0000256" key="7">
    <source>
        <dbReference type="ARBA" id="ARBA00022695"/>
    </source>
</evidence>
<keyword evidence="10" id="KW-0460">Magnesium</keyword>
<evidence type="ECO:0000256" key="13">
    <source>
        <dbReference type="ARBA" id="ARBA00048552"/>
    </source>
</evidence>
<dbReference type="GO" id="GO:0005665">
    <property type="term" value="C:RNA polymerase II, core complex"/>
    <property type="evidence" value="ECO:0007669"/>
    <property type="project" value="TreeGrafter"/>
</dbReference>
<keyword evidence="11" id="KW-0238">DNA-binding</keyword>
<evidence type="ECO:0000313" key="16">
    <source>
        <dbReference type="EnsemblPlants" id="AET7Gv20753400.18"/>
    </source>
</evidence>
<comment type="subcellular location">
    <subcellularLocation>
        <location evidence="1">Nucleus</location>
    </subcellularLocation>
</comment>
<dbReference type="PANTHER" id="PTHR19376">
    <property type="entry name" value="DNA-DIRECTED RNA POLYMERASE"/>
    <property type="match status" value="1"/>
</dbReference>
<dbReference type="Gramene" id="AET7Gv20753400.18">
    <property type="protein sequence ID" value="AET7Gv20753400.18"/>
    <property type="gene ID" value="AET7Gv20753400"/>
</dbReference>
<dbReference type="EC" id="2.7.7.6" evidence="3"/>
<evidence type="ECO:0000256" key="3">
    <source>
        <dbReference type="ARBA" id="ARBA00012418"/>
    </source>
</evidence>
<evidence type="ECO:0000256" key="6">
    <source>
        <dbReference type="ARBA" id="ARBA00022679"/>
    </source>
</evidence>
<dbReference type="GO" id="GO:0003899">
    <property type="term" value="F:DNA-directed RNA polymerase activity"/>
    <property type="evidence" value="ECO:0007669"/>
    <property type="project" value="UniProtKB-EC"/>
</dbReference>
<keyword evidence="12" id="KW-0804">Transcription</keyword>
<dbReference type="Gene3D" id="4.10.860.120">
    <property type="entry name" value="RNA polymerase II, clamp domain"/>
    <property type="match status" value="1"/>
</dbReference>
<evidence type="ECO:0000256" key="1">
    <source>
        <dbReference type="ARBA" id="ARBA00004123"/>
    </source>
</evidence>
<evidence type="ECO:0000256" key="12">
    <source>
        <dbReference type="ARBA" id="ARBA00023163"/>
    </source>
</evidence>
<dbReference type="InterPro" id="IPR045867">
    <property type="entry name" value="DNA-dir_RpoC_beta_prime"/>
</dbReference>
<evidence type="ECO:0000259" key="15">
    <source>
        <dbReference type="Pfam" id="PF04997"/>
    </source>
</evidence>
<reference evidence="17" key="2">
    <citation type="journal article" date="2017" name="Nat. Plants">
        <title>The Aegilops tauschii genome reveals multiple impacts of transposons.</title>
        <authorList>
            <person name="Zhao G."/>
            <person name="Zou C."/>
            <person name="Li K."/>
            <person name="Wang K."/>
            <person name="Li T."/>
            <person name="Gao L."/>
            <person name="Zhang X."/>
            <person name="Wang H."/>
            <person name="Yang Z."/>
            <person name="Liu X."/>
            <person name="Jiang W."/>
            <person name="Mao L."/>
            <person name="Kong X."/>
            <person name="Jiao Y."/>
            <person name="Jia J."/>
        </authorList>
    </citation>
    <scope>NUCLEOTIDE SEQUENCE [LARGE SCALE GENOMIC DNA]</scope>
    <source>
        <strain evidence="17">cv. AL8/78</strain>
    </source>
</reference>